<protein>
    <submittedName>
        <fullName evidence="1">Uncharacterized protein</fullName>
    </submittedName>
</protein>
<comment type="caution">
    <text evidence="1">The sequence shown here is derived from an EMBL/GenBank/DDBJ whole genome shotgun (WGS) entry which is preliminary data.</text>
</comment>
<evidence type="ECO:0000313" key="2">
    <source>
        <dbReference type="Proteomes" id="UP001612915"/>
    </source>
</evidence>
<dbReference type="RefSeq" id="WP_398277954.1">
    <property type="nucleotide sequence ID" value="NZ_JBITLV010000002.1"/>
</dbReference>
<gene>
    <name evidence="1" type="ORF">ACIB24_08280</name>
</gene>
<keyword evidence="2" id="KW-1185">Reference proteome</keyword>
<sequence length="102" mass="10778">MSRPAPPQGADPMRRLAAGAHLVRGATAGVALCADGGCRPLPGFPPDDELLVPRSPVLAAARERLGTGHVYSSFLWPVGGRRPLHGHRRLTVLAAPEHVPLR</sequence>
<accession>A0ABW8AL30</accession>
<name>A0ABW8AL30_9ACTN</name>
<dbReference type="EMBL" id="JBITLV010000002">
    <property type="protein sequence ID" value="MFI7587056.1"/>
    <property type="molecule type" value="Genomic_DNA"/>
</dbReference>
<reference evidence="1 2" key="1">
    <citation type="submission" date="2024-10" db="EMBL/GenBank/DDBJ databases">
        <title>The Natural Products Discovery Center: Release of the First 8490 Sequenced Strains for Exploring Actinobacteria Biosynthetic Diversity.</title>
        <authorList>
            <person name="Kalkreuter E."/>
            <person name="Kautsar S.A."/>
            <person name="Yang D."/>
            <person name="Bader C.D."/>
            <person name="Teijaro C.N."/>
            <person name="Fluegel L."/>
            <person name="Davis C.M."/>
            <person name="Simpson J.R."/>
            <person name="Lauterbach L."/>
            <person name="Steele A.D."/>
            <person name="Gui C."/>
            <person name="Meng S."/>
            <person name="Li G."/>
            <person name="Viehrig K."/>
            <person name="Ye F."/>
            <person name="Su P."/>
            <person name="Kiefer A.F."/>
            <person name="Nichols A."/>
            <person name="Cepeda A.J."/>
            <person name="Yan W."/>
            <person name="Fan B."/>
            <person name="Jiang Y."/>
            <person name="Adhikari A."/>
            <person name="Zheng C.-J."/>
            <person name="Schuster L."/>
            <person name="Cowan T.M."/>
            <person name="Smanski M.J."/>
            <person name="Chevrette M.G."/>
            <person name="De Carvalho L.P.S."/>
            <person name="Shen B."/>
        </authorList>
    </citation>
    <scope>NUCLEOTIDE SEQUENCE [LARGE SCALE GENOMIC DNA]</scope>
    <source>
        <strain evidence="1 2">NPDC049639</strain>
    </source>
</reference>
<evidence type="ECO:0000313" key="1">
    <source>
        <dbReference type="EMBL" id="MFI7587056.1"/>
    </source>
</evidence>
<proteinExistence type="predicted"/>
<dbReference type="Proteomes" id="UP001612915">
    <property type="component" value="Unassembled WGS sequence"/>
</dbReference>
<organism evidence="1 2">
    <name type="scientific">Spongisporangium articulatum</name>
    <dbReference type="NCBI Taxonomy" id="3362603"/>
    <lineage>
        <taxon>Bacteria</taxon>
        <taxon>Bacillati</taxon>
        <taxon>Actinomycetota</taxon>
        <taxon>Actinomycetes</taxon>
        <taxon>Kineosporiales</taxon>
        <taxon>Kineosporiaceae</taxon>
        <taxon>Spongisporangium</taxon>
    </lineage>
</organism>